<dbReference type="GO" id="GO:0045273">
    <property type="term" value="C:respiratory chain complex II (succinate dehydrogenase)"/>
    <property type="evidence" value="ECO:0007669"/>
    <property type="project" value="InterPro"/>
</dbReference>
<evidence type="ECO:0008006" key="2">
    <source>
        <dbReference type="Google" id="ProtNLM"/>
    </source>
</evidence>
<dbReference type="AlphaFoldDB" id="A0A161ZUZ2"/>
<organism evidence="1">
    <name type="scientific">Daucus carota subsp. sativus</name>
    <name type="common">Carrot</name>
    <dbReference type="NCBI Taxonomy" id="79200"/>
    <lineage>
        <taxon>Eukaryota</taxon>
        <taxon>Viridiplantae</taxon>
        <taxon>Streptophyta</taxon>
        <taxon>Embryophyta</taxon>
        <taxon>Tracheophyta</taxon>
        <taxon>Spermatophyta</taxon>
        <taxon>Magnoliopsida</taxon>
        <taxon>eudicotyledons</taxon>
        <taxon>Gunneridae</taxon>
        <taxon>Pentapetalae</taxon>
        <taxon>asterids</taxon>
        <taxon>campanulids</taxon>
        <taxon>Apiales</taxon>
        <taxon>Apiaceae</taxon>
        <taxon>Apioideae</taxon>
        <taxon>Scandiceae</taxon>
        <taxon>Daucinae</taxon>
        <taxon>Daucus</taxon>
        <taxon>Daucus sect. Daucus</taxon>
    </lineage>
</organism>
<gene>
    <name evidence="1" type="ORF">DCAR_021985</name>
</gene>
<dbReference type="EMBL" id="LNRQ01000006">
    <property type="protein sequence ID" value="KZM90650.1"/>
    <property type="molecule type" value="Genomic_DNA"/>
</dbReference>
<name>A0A161ZUZ2_DAUCS</name>
<dbReference type="STRING" id="79200.A0A161ZUZ2"/>
<comment type="caution">
    <text evidence="1">The sequence shown here is derived from an EMBL/GenBank/DDBJ whole genome shotgun (WGS) entry which is preliminary data.</text>
</comment>
<dbReference type="Gramene" id="KZM90650">
    <property type="protein sequence ID" value="KZM90650"/>
    <property type="gene ID" value="DCAR_021985"/>
</dbReference>
<dbReference type="PANTHER" id="PTHR36708:SF1">
    <property type="entry name" value="SUCCINATE DEHYDROGENASE SUBUNIT 6, MITOCHONDRIAL"/>
    <property type="match status" value="1"/>
</dbReference>
<proteinExistence type="predicted"/>
<accession>A0A161ZUZ2</accession>
<dbReference type="PANTHER" id="PTHR36708">
    <property type="entry name" value="SUCCINATE DEHYDROGENASE SUBUNIT 6, MITOCHONDRIAL"/>
    <property type="match status" value="1"/>
</dbReference>
<evidence type="ECO:0000313" key="1">
    <source>
        <dbReference type="EMBL" id="KZM90650.1"/>
    </source>
</evidence>
<reference evidence="1" key="1">
    <citation type="journal article" date="2016" name="Nat. Genet.">
        <title>A high-quality carrot genome assembly provides new insights into carotenoid accumulation and asterid genome evolution.</title>
        <authorList>
            <person name="Iorizzo M."/>
            <person name="Ellison S."/>
            <person name="Senalik D."/>
            <person name="Zeng P."/>
            <person name="Satapoomin P."/>
            <person name="Huang J."/>
            <person name="Bowman M."/>
            <person name="Iovene M."/>
            <person name="Sanseverino W."/>
            <person name="Cavagnaro P."/>
            <person name="Yildiz M."/>
            <person name="Macko-Podgorni A."/>
            <person name="Moranska E."/>
            <person name="Grzebelus E."/>
            <person name="Grzebelus D."/>
            <person name="Ashrafi H."/>
            <person name="Zheng Z."/>
            <person name="Cheng S."/>
            <person name="Spooner D."/>
            <person name="Van Deynze A."/>
            <person name="Simon P."/>
        </authorList>
    </citation>
    <scope>NUCLEOTIDE SEQUENCE [LARGE SCALE GENOMIC DNA]</scope>
    <source>
        <tissue evidence="1">Leaf</tissue>
    </source>
</reference>
<sequence>MFNIENIQTRTQISSKASHHLQRIRSASCLILKKMAETGDSVFGSLKEFVSDRFWFVEKYHKFIDGRHKPLSWSDSDVDAFIACDPVHGPALKSAREVTKFAAVGSVLGAANLAGIAWKYSKSPHGTALSLAAGAVFGWTFGHEIGNHYHQLYRMDSMGAQVKFLEWVESKKGVSS</sequence>
<dbReference type="InterPro" id="IPR034574">
    <property type="entry name" value="SDH6"/>
</dbReference>
<protein>
    <recommendedName>
        <fullName evidence="2">Succinate dehydrogenase subunit 6, mitochondrial</fullName>
    </recommendedName>
</protein>
<dbReference type="OMA" id="YWKERFS"/>